<accession>A0A9X3D6E7</accession>
<sequence>MTRVLIAPDKFKGSLTAEQVAHALRSGIASQAPDWTTSICPIADGGDGTVATLVAHGWQQVRATAQDALGRPRAVGYARLDDTVVIEQAATVGLEQLPATGRDPMGASSFGMGELIAHALSTARVSTVILALGGSASTDGGAGLLQALGARVLDRHGYELTQGGAALATLHRIDLEPMDQLIGDTRFLVARDVDNPLLGPDGAVRVFAHQKGADLAQQQVLEAGLQQWSRVLEERRPSAAEAANAPGAGAGGGVGYAAIAALGAETCRGVDWLLDIIAFDDHVEQADLIVTGEGNLDNQTLFGKAPTGVTKAAAARGVPVVAVAGRCTLTRQQTRAAGFDRVYALTDIEPDLARCMTHGAALLQEAAATIVEDMRIRVEEDVP</sequence>
<dbReference type="GO" id="GO:0031388">
    <property type="term" value="P:organic acid phosphorylation"/>
    <property type="evidence" value="ECO:0007669"/>
    <property type="project" value="UniProtKB-UniRule"/>
</dbReference>
<keyword evidence="3 4" id="KW-0418">Kinase</keyword>
<name>A0A9X3D6E7_9ACTN</name>
<keyword evidence="2 4" id="KW-0808">Transferase</keyword>
<comment type="caution">
    <text evidence="5">The sequence shown here is derived from an EMBL/GenBank/DDBJ whole genome shotgun (WGS) entry which is preliminary data.</text>
</comment>
<evidence type="ECO:0000313" key="5">
    <source>
        <dbReference type="EMBL" id="MCX2965934.1"/>
    </source>
</evidence>
<dbReference type="GO" id="GO:0008887">
    <property type="term" value="F:glycerate kinase activity"/>
    <property type="evidence" value="ECO:0007669"/>
    <property type="project" value="UniProtKB-UniRule"/>
</dbReference>
<gene>
    <name evidence="5" type="ORF">OSB52_17770</name>
</gene>
<dbReference type="PANTHER" id="PTHR21599:SF0">
    <property type="entry name" value="GLYCERATE KINASE"/>
    <property type="match status" value="1"/>
</dbReference>
<protein>
    <submittedName>
        <fullName evidence="5">Glycerate kinase</fullName>
    </submittedName>
</protein>
<dbReference type="NCBIfam" id="TIGR00045">
    <property type="entry name" value="glycerate kinase"/>
    <property type="match status" value="1"/>
</dbReference>
<dbReference type="InterPro" id="IPR018193">
    <property type="entry name" value="Glyc_kinase_flavodox-like_fold"/>
</dbReference>
<dbReference type="Proteomes" id="UP001143347">
    <property type="component" value="Unassembled WGS sequence"/>
</dbReference>
<dbReference type="SUPFAM" id="SSF110738">
    <property type="entry name" value="Glycerate kinase I"/>
    <property type="match status" value="1"/>
</dbReference>
<keyword evidence="6" id="KW-1185">Reference proteome</keyword>
<dbReference type="InterPro" id="IPR036129">
    <property type="entry name" value="Glycerate_kinase_sf"/>
</dbReference>
<evidence type="ECO:0000256" key="4">
    <source>
        <dbReference type="PIRNR" id="PIRNR006078"/>
    </source>
</evidence>
<dbReference type="Gene3D" id="3.40.50.10350">
    <property type="entry name" value="Glycerate kinase, domain 1"/>
    <property type="match status" value="1"/>
</dbReference>
<reference evidence="5" key="1">
    <citation type="submission" date="2022-10" db="EMBL/GenBank/DDBJ databases">
        <title>WGS of marine actinomycetes from Thailand.</title>
        <authorList>
            <person name="Thawai C."/>
        </authorList>
    </citation>
    <scope>NUCLEOTIDE SEQUENCE</scope>
    <source>
        <strain evidence="5">SW21</strain>
    </source>
</reference>
<dbReference type="PANTHER" id="PTHR21599">
    <property type="entry name" value="GLYCERATE KINASE"/>
    <property type="match status" value="1"/>
</dbReference>
<dbReference type="InterPro" id="IPR018197">
    <property type="entry name" value="Glycerate_kinase_RE-like"/>
</dbReference>
<evidence type="ECO:0000256" key="2">
    <source>
        <dbReference type="ARBA" id="ARBA00022679"/>
    </source>
</evidence>
<comment type="similarity">
    <text evidence="1 4">Belongs to the glycerate kinase type-1 family.</text>
</comment>
<dbReference type="EMBL" id="JAPKFM010000021">
    <property type="protein sequence ID" value="MCX2965934.1"/>
    <property type="molecule type" value="Genomic_DNA"/>
</dbReference>
<dbReference type="Gene3D" id="3.90.1510.10">
    <property type="entry name" value="Glycerate kinase, domain 2"/>
    <property type="match status" value="1"/>
</dbReference>
<evidence type="ECO:0000256" key="3">
    <source>
        <dbReference type="ARBA" id="ARBA00022777"/>
    </source>
</evidence>
<dbReference type="AlphaFoldDB" id="A0A9X3D6E7"/>
<dbReference type="Pfam" id="PF02595">
    <property type="entry name" value="Gly_kinase"/>
    <property type="match status" value="1"/>
</dbReference>
<evidence type="ECO:0000256" key="1">
    <source>
        <dbReference type="ARBA" id="ARBA00006284"/>
    </source>
</evidence>
<organism evidence="5 6">
    <name type="scientific">Gordonia aquimaris</name>
    <dbReference type="NCBI Taxonomy" id="2984863"/>
    <lineage>
        <taxon>Bacteria</taxon>
        <taxon>Bacillati</taxon>
        <taxon>Actinomycetota</taxon>
        <taxon>Actinomycetes</taxon>
        <taxon>Mycobacteriales</taxon>
        <taxon>Gordoniaceae</taxon>
        <taxon>Gordonia</taxon>
    </lineage>
</organism>
<proteinExistence type="inferred from homology"/>
<dbReference type="RefSeq" id="WP_266062922.1">
    <property type="nucleotide sequence ID" value="NZ_JAPKFM010000021.1"/>
</dbReference>
<dbReference type="InterPro" id="IPR004381">
    <property type="entry name" value="Glycerate_kinase"/>
</dbReference>
<evidence type="ECO:0000313" key="6">
    <source>
        <dbReference type="Proteomes" id="UP001143347"/>
    </source>
</evidence>
<dbReference type="PIRSF" id="PIRSF006078">
    <property type="entry name" value="GlxK"/>
    <property type="match status" value="1"/>
</dbReference>